<proteinExistence type="predicted"/>
<dbReference type="Pfam" id="PF12458">
    <property type="entry name" value="DUF3686"/>
    <property type="match status" value="1"/>
</dbReference>
<feature type="domain" description="AAA+ ATPase" evidence="1">
    <location>
        <begin position="1273"/>
        <end position="1422"/>
    </location>
</feature>
<dbReference type="Pfam" id="PF00004">
    <property type="entry name" value="AAA"/>
    <property type="match status" value="1"/>
</dbReference>
<dbReference type="CDD" id="cd00009">
    <property type="entry name" value="AAA"/>
    <property type="match status" value="1"/>
</dbReference>
<dbReference type="GO" id="GO:0016887">
    <property type="term" value="F:ATP hydrolysis activity"/>
    <property type="evidence" value="ECO:0007669"/>
    <property type="project" value="InterPro"/>
</dbReference>
<dbReference type="InterPro" id="IPR057224">
    <property type="entry name" value="DUF7902"/>
</dbReference>
<dbReference type="Gene3D" id="3.40.50.300">
    <property type="entry name" value="P-loop containing nucleotide triphosphate hydrolases"/>
    <property type="match status" value="1"/>
</dbReference>
<dbReference type="SMART" id="SM00382">
    <property type="entry name" value="AAA"/>
    <property type="match status" value="1"/>
</dbReference>
<dbReference type="EMBL" id="CADCTJ010001030">
    <property type="protein sequence ID" value="CAA9280709.1"/>
    <property type="molecule type" value="Genomic_DNA"/>
</dbReference>
<dbReference type="Pfam" id="PF25472">
    <property type="entry name" value="DUF7902"/>
    <property type="match status" value="1"/>
</dbReference>
<protein>
    <recommendedName>
        <fullName evidence="1">AAA+ ATPase domain-containing protein</fullName>
    </recommendedName>
</protein>
<dbReference type="InterPro" id="IPR003593">
    <property type="entry name" value="AAA+_ATPase"/>
</dbReference>
<name>A0A6J4JKB2_9BACT</name>
<sequence>MADNNIPSAENMPLEGGTYEILRARLQKNGGELRTRLDQLNQERKEVFGAIATTLLATERVTTENNCIPWDMVPIGFSFIFGYNVHLGLKTEVELTDVFSIYTYQDRTFQQQPLSLMQDAVFLDDFKKLYRYYKNTQFVKFAVIGTHLYMVFRIGKSVNDIKTFKWLIKENTLTYIDNRSDHEFVFPNQHDFAWKRTVREAQRKGKFPHVSIEDKVFVETMHGDLTIKVEDNTDTGQGIFSEAVEDKDQTLDDSEIYYAVLGNIIILKIRPYREIKYRYIVFNAKLREARRIDALENCCVLLPENQGIIYAYGYYLQTGEFKQFENGLQDMLFEKRIASPNGEDFLYVFYNKESGVYLLLSYNLISQKIENPVICHGYAIFENGELCYFKADAEAKKHHAIQIWQSPYIGRNFTIPVTQDSYLYKVGNKDIVRAMAESTEVLTLLQKEDSYTNLYLDLINRTTDILDTYHWLNRPETFNLAEPVSAIRQTATAAVNEYEKVLSIKKNTREQVSQVISKAEALISTLKIQQPAAIQDFVQYLAQLRTVRGEMISLKELRYADLPAIAAYETQIQEYTQEVARASVVFLLKPNALASYEQRVTDLNAAIENIGKVVDADVIDKDIAAMAAELEMLIDVVSNLKIEDATQTTQIVDAISTIYAGFNQTKASLKRKRAALASQEGKAEFNSQLKLIGQSVVNYLDICDTQAKCEEYLAKLMVQLEELEGKFPDFEEFIEQVTSKREEIYNAFESKKVALQEAQNKRAASLQQAADRILKAVQSRVAQLTTVNDINGYFAADLMLEKVRHTVAELLRIGDPVKADALQSRLKTLKEDALRQLKDKSELYVEGANIIRFGPHHFTVNTQPLEVSVVLREEGMFFHLTGTNFFQKITDEQFLQYRPVWEQALVSENATVYRAEYLAYQVLLAAENRVQSAAFTYLTLDDLHKLTLAELQTYVQQFMAGRFNEGYIKGVHDHDAALLLTVLVRQLKTAGLLRFPAAARAGAQLFWKVFIDENRKNILHHQLKGVGAILQVFPTTNQFDDIIIDLQQEIQEFASRTNLCPVELAREAAEYLFHELTRGDQFIIEGQAAALYQAFQQFLTENKVFGAYEASVKTLAENAAQKVELIQYWLKAFWHQTGNTYPETCLPEAAVLLFTGEYYPQYVCHATLIENIPGLLGSHPLIQEQTYNLNFHAFREKMERYTATVVPRFGQFTELKKNLTHAFTEELRLTEFKPRVLSSFVRNKLIDQVYLPLIGANLAKQIGTAGETKRTDLMGMLLLLSPPGYGKTTLMEYIANRLGIIFMKINGPTIGHQVTALDPAEAPNGAAREELEKLNLAFEMGDNVMIYLDDIQHCNPEFLQKFISLCDAQRKIEGTYKGRSKTYDFRGKKVCVIMAGNPYTETGEKFRIPDMLANRADIYNLGDIIGDTADVFKLSYLENALTSNTTLAHLAAKSQKDVYAFIRLAETGEDENLELESHHTPEEINEYRLVLQKLLKIRDTILRVNQEYIKSAAQAEEYRTEPAFKLQGSYRNMNKLAEKVMPVLNDQELETLILSYYEAESQTLTTGAEANLLKFKELTGIATEPEKQRWDDIKVTFFRNLKLKTFGAGNQVGQVLAQMENIAGGLAGIKEVLGHLSQDKIAAEGNF</sequence>
<dbReference type="InterPro" id="IPR027417">
    <property type="entry name" value="P-loop_NTPase"/>
</dbReference>
<gene>
    <name evidence="2" type="ORF">AVDCRST_MAG95-3286</name>
</gene>
<dbReference type="SUPFAM" id="SSF52540">
    <property type="entry name" value="P-loop containing nucleoside triphosphate hydrolases"/>
    <property type="match status" value="1"/>
</dbReference>
<accession>A0A6J4JKB2</accession>
<dbReference type="InterPro" id="IPR020958">
    <property type="entry name" value="DUF3686"/>
</dbReference>
<evidence type="ECO:0000259" key="1">
    <source>
        <dbReference type="SMART" id="SM00382"/>
    </source>
</evidence>
<organism evidence="2">
    <name type="scientific">uncultured Adhaeribacter sp</name>
    <dbReference type="NCBI Taxonomy" id="448109"/>
    <lineage>
        <taxon>Bacteria</taxon>
        <taxon>Pseudomonadati</taxon>
        <taxon>Bacteroidota</taxon>
        <taxon>Cytophagia</taxon>
        <taxon>Cytophagales</taxon>
        <taxon>Hymenobacteraceae</taxon>
        <taxon>Adhaeribacter</taxon>
        <taxon>environmental samples</taxon>
    </lineage>
</organism>
<dbReference type="GO" id="GO:0005524">
    <property type="term" value="F:ATP binding"/>
    <property type="evidence" value="ECO:0007669"/>
    <property type="project" value="InterPro"/>
</dbReference>
<dbReference type="InterPro" id="IPR003959">
    <property type="entry name" value="ATPase_AAA_core"/>
</dbReference>
<evidence type="ECO:0000313" key="2">
    <source>
        <dbReference type="EMBL" id="CAA9280709.1"/>
    </source>
</evidence>
<reference evidence="2" key="1">
    <citation type="submission" date="2020-02" db="EMBL/GenBank/DDBJ databases">
        <authorList>
            <person name="Meier V. D."/>
        </authorList>
    </citation>
    <scope>NUCLEOTIDE SEQUENCE</scope>
    <source>
        <strain evidence="2">AVDCRST_MAG95</strain>
    </source>
</reference>